<evidence type="ECO:0000256" key="6">
    <source>
        <dbReference type="PIRNR" id="PIRNR000446"/>
    </source>
</evidence>
<evidence type="ECO:0000256" key="5">
    <source>
        <dbReference type="ARBA" id="ARBA00048462"/>
    </source>
</evidence>
<dbReference type="GO" id="GO:0004314">
    <property type="term" value="F:[acyl-carrier-protein] S-malonyltransferase activity"/>
    <property type="evidence" value="ECO:0007669"/>
    <property type="project" value="UniProtKB-EC"/>
</dbReference>
<dbReference type="Gene3D" id="3.30.70.250">
    <property type="entry name" value="Malonyl-CoA ACP transacylase, ACP-binding"/>
    <property type="match status" value="1"/>
</dbReference>
<dbReference type="NCBIfam" id="TIGR00128">
    <property type="entry name" value="fabD"/>
    <property type="match status" value="1"/>
</dbReference>
<evidence type="ECO:0000256" key="7">
    <source>
        <dbReference type="PIRSR" id="PIRSR000446-1"/>
    </source>
</evidence>
<sequence length="314" mass="34135">MTKKMAFIFPGQGAQYVGMGEDLYQNFPSARHLYDQAAEILGQKLIDLSFKGPREELQVTTNAQPAIMAHSIICLEILKQEGFTPSLVAGHSLGEYSALVAAQSIPFEQALKLVRKRGEFMLEAVPSGLGTMAAILGLNRSVVEEICQEISREMVVEPANFNAPGQIVISGQKEAVEKAAQRAREEGAKAMILSVSGPFHCSLMRPAGAKLGDELGKMNFADLTIPLVNNADAEILTSGEIVKDSLVRQMSSPVRWEESMKKMVEAGVEAMVELGPGKVLSTLMKRIDKNVQTLQVEDTKSLNKTLDELKAFAV</sequence>
<feature type="domain" description="Malonyl-CoA:ACP transacylase (MAT)" evidence="8">
    <location>
        <begin position="8"/>
        <end position="299"/>
    </location>
</feature>
<proteinExistence type="inferred from homology"/>
<dbReference type="AlphaFoldDB" id="A0A933GNY2"/>
<dbReference type="InterPro" id="IPR016035">
    <property type="entry name" value="Acyl_Trfase/lysoPLipase"/>
</dbReference>
<dbReference type="GO" id="GO:0006633">
    <property type="term" value="P:fatty acid biosynthetic process"/>
    <property type="evidence" value="ECO:0007669"/>
    <property type="project" value="TreeGrafter"/>
</dbReference>
<dbReference type="PANTHER" id="PTHR42681:SF1">
    <property type="entry name" value="MALONYL-COA-ACYL CARRIER PROTEIN TRANSACYLASE, MITOCHONDRIAL"/>
    <property type="match status" value="1"/>
</dbReference>
<feature type="active site" evidence="7">
    <location>
        <position position="92"/>
    </location>
</feature>
<dbReference type="InterPro" id="IPR016036">
    <property type="entry name" value="Malonyl_transacylase_ACP-bd"/>
</dbReference>
<comment type="similarity">
    <text evidence="6">Belongs to the fabD family.</text>
</comment>
<protein>
    <recommendedName>
        <fullName evidence="2 6">Malonyl CoA-acyl carrier protein transacylase</fullName>
        <ecNumber evidence="1 6">2.3.1.39</ecNumber>
    </recommendedName>
</protein>
<keyword evidence="3 6" id="KW-0808">Transferase</keyword>
<dbReference type="InterPro" id="IPR014043">
    <property type="entry name" value="Acyl_transferase_dom"/>
</dbReference>
<dbReference type="InterPro" id="IPR004410">
    <property type="entry name" value="Malonyl_CoA-ACP_transAc_FabD"/>
</dbReference>
<accession>A0A933GNY2</accession>
<dbReference type="InterPro" id="IPR050858">
    <property type="entry name" value="Mal-CoA-ACP_Trans/PKS_FabD"/>
</dbReference>
<gene>
    <name evidence="9" type="primary">fabD</name>
    <name evidence="9" type="ORF">HY730_07540</name>
</gene>
<evidence type="ECO:0000256" key="1">
    <source>
        <dbReference type="ARBA" id="ARBA00013258"/>
    </source>
</evidence>
<dbReference type="Gene3D" id="3.40.366.10">
    <property type="entry name" value="Malonyl-Coenzyme A Acyl Carrier Protein, domain 2"/>
    <property type="match status" value="1"/>
</dbReference>
<reference evidence="9" key="1">
    <citation type="submission" date="2020-07" db="EMBL/GenBank/DDBJ databases">
        <title>Huge and variable diversity of episymbiotic CPR bacteria and DPANN archaea in groundwater ecosystems.</title>
        <authorList>
            <person name="He C.Y."/>
            <person name="Keren R."/>
            <person name="Whittaker M."/>
            <person name="Farag I.F."/>
            <person name="Doudna J."/>
            <person name="Cate J.H.D."/>
            <person name="Banfield J.F."/>
        </authorList>
    </citation>
    <scope>NUCLEOTIDE SEQUENCE</scope>
    <source>
        <strain evidence="9">NC_groundwater_1482_Ag_S-0.65um_47_24</strain>
    </source>
</reference>
<dbReference type="SUPFAM" id="SSF55048">
    <property type="entry name" value="Probable ACP-binding domain of malonyl-CoA ACP transacylase"/>
    <property type="match status" value="1"/>
</dbReference>
<dbReference type="Pfam" id="PF00698">
    <property type="entry name" value="Acyl_transf_1"/>
    <property type="match status" value="1"/>
</dbReference>
<comment type="caution">
    <text evidence="9">The sequence shown here is derived from an EMBL/GenBank/DDBJ whole genome shotgun (WGS) entry which is preliminary data.</text>
</comment>
<dbReference type="SMART" id="SM00827">
    <property type="entry name" value="PKS_AT"/>
    <property type="match status" value="1"/>
</dbReference>
<name>A0A933GNY2_UNCTE</name>
<dbReference type="InterPro" id="IPR024925">
    <property type="entry name" value="Malonyl_CoA-ACP_transAc"/>
</dbReference>
<dbReference type="PIRSF" id="PIRSF000446">
    <property type="entry name" value="Mct"/>
    <property type="match status" value="1"/>
</dbReference>
<dbReference type="SUPFAM" id="SSF52151">
    <property type="entry name" value="FabD/lysophospholipase-like"/>
    <property type="match status" value="1"/>
</dbReference>
<organism evidence="9 10">
    <name type="scientific">Tectimicrobiota bacterium</name>
    <dbReference type="NCBI Taxonomy" id="2528274"/>
    <lineage>
        <taxon>Bacteria</taxon>
        <taxon>Pseudomonadati</taxon>
        <taxon>Nitrospinota/Tectimicrobiota group</taxon>
        <taxon>Candidatus Tectimicrobiota</taxon>
    </lineage>
</organism>
<keyword evidence="4 6" id="KW-0012">Acyltransferase</keyword>
<dbReference type="EC" id="2.3.1.39" evidence="1 6"/>
<evidence type="ECO:0000256" key="2">
    <source>
        <dbReference type="ARBA" id="ARBA00018953"/>
    </source>
</evidence>
<feature type="active site" evidence="7">
    <location>
        <position position="200"/>
    </location>
</feature>
<dbReference type="EMBL" id="JACQWF010000335">
    <property type="protein sequence ID" value="MBI4596209.1"/>
    <property type="molecule type" value="Genomic_DNA"/>
</dbReference>
<evidence type="ECO:0000313" key="10">
    <source>
        <dbReference type="Proteomes" id="UP000772181"/>
    </source>
</evidence>
<dbReference type="Proteomes" id="UP000772181">
    <property type="component" value="Unassembled WGS sequence"/>
</dbReference>
<dbReference type="FunFam" id="3.30.70.250:FF:000001">
    <property type="entry name" value="Malonyl CoA-acyl carrier protein transacylase"/>
    <property type="match status" value="1"/>
</dbReference>
<evidence type="ECO:0000313" key="9">
    <source>
        <dbReference type="EMBL" id="MBI4596209.1"/>
    </source>
</evidence>
<evidence type="ECO:0000256" key="3">
    <source>
        <dbReference type="ARBA" id="ARBA00022679"/>
    </source>
</evidence>
<evidence type="ECO:0000259" key="8">
    <source>
        <dbReference type="SMART" id="SM00827"/>
    </source>
</evidence>
<dbReference type="GO" id="GO:0005829">
    <property type="term" value="C:cytosol"/>
    <property type="evidence" value="ECO:0007669"/>
    <property type="project" value="TreeGrafter"/>
</dbReference>
<comment type="catalytic activity">
    <reaction evidence="5 6">
        <text>holo-[ACP] + malonyl-CoA = malonyl-[ACP] + CoA</text>
        <dbReference type="Rhea" id="RHEA:41792"/>
        <dbReference type="Rhea" id="RHEA-COMP:9623"/>
        <dbReference type="Rhea" id="RHEA-COMP:9685"/>
        <dbReference type="ChEBI" id="CHEBI:57287"/>
        <dbReference type="ChEBI" id="CHEBI:57384"/>
        <dbReference type="ChEBI" id="CHEBI:64479"/>
        <dbReference type="ChEBI" id="CHEBI:78449"/>
        <dbReference type="EC" id="2.3.1.39"/>
    </reaction>
</comment>
<evidence type="ECO:0000256" key="4">
    <source>
        <dbReference type="ARBA" id="ARBA00023315"/>
    </source>
</evidence>
<dbReference type="InterPro" id="IPR001227">
    <property type="entry name" value="Ac_transferase_dom_sf"/>
</dbReference>
<dbReference type="PANTHER" id="PTHR42681">
    <property type="entry name" value="MALONYL-COA-ACYL CARRIER PROTEIN TRANSACYLASE, MITOCHONDRIAL"/>
    <property type="match status" value="1"/>
</dbReference>